<keyword evidence="2" id="KW-1185">Reference proteome</keyword>
<evidence type="ECO:0008006" key="3">
    <source>
        <dbReference type="Google" id="ProtNLM"/>
    </source>
</evidence>
<accession>A0A365KK44</accession>
<dbReference type="RefSeq" id="WP_112224894.1">
    <property type="nucleotide sequence ID" value="NZ_QLZR01000010.1"/>
</dbReference>
<proteinExistence type="predicted"/>
<dbReference type="AlphaFoldDB" id="A0A365KK44"/>
<comment type="caution">
    <text evidence="1">The sequence shown here is derived from an EMBL/GenBank/DDBJ whole genome shotgun (WGS) entry which is preliminary data.</text>
</comment>
<dbReference type="EMBL" id="QLZR01000010">
    <property type="protein sequence ID" value="RAZ73497.1"/>
    <property type="molecule type" value="Genomic_DNA"/>
</dbReference>
<evidence type="ECO:0000313" key="1">
    <source>
        <dbReference type="EMBL" id="RAZ73497.1"/>
    </source>
</evidence>
<sequence>MAKLDLRTILLVLAVLVLGLISFNQYLSLKDERTENEQLAKEVERLKTVQSQEQAIYSRTEDFLQATLEGGAIDYFSVDLTEKTEAELDEDHHLHDGSRSQMEDFEIFNISVQQKEKAYQIYAIYKVALTGVDGELAYPGDQPLLYLTSRITWIEEDGEWKVDAHELQPLASGEEVTEAISNG</sequence>
<gene>
    <name evidence="1" type="ORF">DP120_17355</name>
</gene>
<name>A0A365KK44_9BACL</name>
<evidence type="ECO:0000313" key="2">
    <source>
        <dbReference type="Proteomes" id="UP000251002"/>
    </source>
</evidence>
<organism evidence="1 2">
    <name type="scientific">Planococcus halotolerans</name>
    <dbReference type="NCBI Taxonomy" id="2233542"/>
    <lineage>
        <taxon>Bacteria</taxon>
        <taxon>Bacillati</taxon>
        <taxon>Bacillota</taxon>
        <taxon>Bacilli</taxon>
        <taxon>Bacillales</taxon>
        <taxon>Caryophanaceae</taxon>
        <taxon>Planococcus</taxon>
    </lineage>
</organism>
<protein>
    <recommendedName>
        <fullName evidence="3">DUF4440 domain-containing protein</fullName>
    </recommendedName>
</protein>
<dbReference type="Proteomes" id="UP000251002">
    <property type="component" value="Unassembled WGS sequence"/>
</dbReference>
<reference evidence="1 2" key="1">
    <citation type="submission" date="2018-06" db="EMBL/GenBank/DDBJ databases">
        <title>The draft genome sequences of strains SCU63 and S1.</title>
        <authorList>
            <person name="Gan L."/>
        </authorList>
    </citation>
    <scope>NUCLEOTIDE SEQUENCE [LARGE SCALE GENOMIC DNA]</scope>
    <source>
        <strain evidence="1 2">SCU63</strain>
    </source>
</reference>